<dbReference type="Pfam" id="PF20152">
    <property type="entry name" value="DUF6534"/>
    <property type="match status" value="1"/>
</dbReference>
<feature type="non-terminal residue" evidence="3">
    <location>
        <position position="1"/>
    </location>
</feature>
<accession>A0A0D2MEG3</accession>
<keyword evidence="1" id="KW-1133">Transmembrane helix</keyword>
<proteinExistence type="predicted"/>
<reference evidence="4" key="1">
    <citation type="submission" date="2014-04" db="EMBL/GenBank/DDBJ databases">
        <title>Evolutionary Origins and Diversification of the Mycorrhizal Mutualists.</title>
        <authorList>
            <consortium name="DOE Joint Genome Institute"/>
            <consortium name="Mycorrhizal Genomics Consortium"/>
            <person name="Kohler A."/>
            <person name="Kuo A."/>
            <person name="Nagy L.G."/>
            <person name="Floudas D."/>
            <person name="Copeland A."/>
            <person name="Barry K.W."/>
            <person name="Cichocki N."/>
            <person name="Veneault-Fourrey C."/>
            <person name="LaButti K."/>
            <person name="Lindquist E.A."/>
            <person name="Lipzen A."/>
            <person name="Lundell T."/>
            <person name="Morin E."/>
            <person name="Murat C."/>
            <person name="Riley R."/>
            <person name="Ohm R."/>
            <person name="Sun H."/>
            <person name="Tunlid A."/>
            <person name="Henrissat B."/>
            <person name="Grigoriev I.V."/>
            <person name="Hibbett D.S."/>
            <person name="Martin F."/>
        </authorList>
    </citation>
    <scope>NUCLEOTIDE SEQUENCE [LARGE SCALE GENOMIC DNA]</scope>
    <source>
        <strain evidence="4">FD-334 SS-4</strain>
    </source>
</reference>
<evidence type="ECO:0000313" key="4">
    <source>
        <dbReference type="Proteomes" id="UP000054270"/>
    </source>
</evidence>
<keyword evidence="1" id="KW-0812">Transmembrane</keyword>
<name>A0A0D2MEG3_HYPSF</name>
<sequence length="305" mass="33677">LQLVSAAQAWYYFCHQKDKWPVKSMVAAVLVFDTIHQCLIVHTVYVYVITNWGNPVYLERILYLFSTKVEVLFNGLTALVVQSFLAIRLWRFSGRKSLVAGFIGALVLGEFGLYNSFVLHMTTFVELAKLKYLSILVNALAAAGDLTIAAGLCINLHLSRTGLSRSNAMINMLILFSVNTGALTCLCAVASLISIVCAGDTFLYISFFFCIGRLYTNSLLATLNGRKMIRSAGSAAGTTNYDATPFVALQTFPTTSPRVSCIFFIILFPPAEATSYTLLLPAHDKHINQPRHQPMRGRPKKDRGA</sequence>
<dbReference type="EMBL" id="KN817553">
    <property type="protein sequence ID" value="KJA21983.1"/>
    <property type="molecule type" value="Genomic_DNA"/>
</dbReference>
<organism evidence="3 4">
    <name type="scientific">Hypholoma sublateritium (strain FD-334 SS-4)</name>
    <dbReference type="NCBI Taxonomy" id="945553"/>
    <lineage>
        <taxon>Eukaryota</taxon>
        <taxon>Fungi</taxon>
        <taxon>Dikarya</taxon>
        <taxon>Basidiomycota</taxon>
        <taxon>Agaricomycotina</taxon>
        <taxon>Agaricomycetes</taxon>
        <taxon>Agaricomycetidae</taxon>
        <taxon>Agaricales</taxon>
        <taxon>Agaricineae</taxon>
        <taxon>Strophariaceae</taxon>
        <taxon>Hypholoma</taxon>
    </lineage>
</organism>
<dbReference type="InterPro" id="IPR045339">
    <property type="entry name" value="DUF6534"/>
</dbReference>
<evidence type="ECO:0000259" key="2">
    <source>
        <dbReference type="Pfam" id="PF20152"/>
    </source>
</evidence>
<dbReference type="OrthoDB" id="3263055at2759"/>
<dbReference type="PANTHER" id="PTHR40465">
    <property type="entry name" value="CHROMOSOME 1, WHOLE GENOME SHOTGUN SEQUENCE"/>
    <property type="match status" value="1"/>
</dbReference>
<dbReference type="OMA" id="HQILISQ"/>
<feature type="transmembrane region" description="Helical" evidence="1">
    <location>
        <begin position="135"/>
        <end position="158"/>
    </location>
</feature>
<keyword evidence="4" id="KW-1185">Reference proteome</keyword>
<protein>
    <recommendedName>
        <fullName evidence="2">DUF6534 domain-containing protein</fullName>
    </recommendedName>
</protein>
<evidence type="ECO:0000256" key="1">
    <source>
        <dbReference type="SAM" id="Phobius"/>
    </source>
</evidence>
<evidence type="ECO:0000313" key="3">
    <source>
        <dbReference type="EMBL" id="KJA21983.1"/>
    </source>
</evidence>
<gene>
    <name evidence="3" type="ORF">HYPSUDRAFT_139786</name>
</gene>
<feature type="transmembrane region" description="Helical" evidence="1">
    <location>
        <begin position="202"/>
        <end position="223"/>
    </location>
</feature>
<dbReference type="STRING" id="945553.A0A0D2MEG3"/>
<dbReference type="AlphaFoldDB" id="A0A0D2MEG3"/>
<dbReference type="PANTHER" id="PTHR40465:SF1">
    <property type="entry name" value="DUF6534 DOMAIN-CONTAINING PROTEIN"/>
    <property type="match status" value="1"/>
</dbReference>
<keyword evidence="1" id="KW-0472">Membrane</keyword>
<feature type="transmembrane region" description="Helical" evidence="1">
    <location>
        <begin position="97"/>
        <end position="115"/>
    </location>
</feature>
<feature type="transmembrane region" description="Helical" evidence="1">
    <location>
        <begin position="170"/>
        <end position="196"/>
    </location>
</feature>
<feature type="domain" description="DUF6534" evidence="2">
    <location>
        <begin position="141"/>
        <end position="227"/>
    </location>
</feature>
<feature type="transmembrane region" description="Helical" evidence="1">
    <location>
        <begin position="25"/>
        <end position="49"/>
    </location>
</feature>
<feature type="transmembrane region" description="Helical" evidence="1">
    <location>
        <begin position="61"/>
        <end position="85"/>
    </location>
</feature>
<dbReference type="Proteomes" id="UP000054270">
    <property type="component" value="Unassembled WGS sequence"/>
</dbReference>